<dbReference type="InterPro" id="IPR018936">
    <property type="entry name" value="PI3/4_kinase_CS"/>
</dbReference>
<dbReference type="InterPro" id="IPR002420">
    <property type="entry name" value="PI3K-type_C2_dom"/>
</dbReference>
<dbReference type="InterPro" id="IPR042236">
    <property type="entry name" value="PI3K_accessory_sf"/>
</dbReference>
<keyword evidence="12" id="KW-0418">Kinase</keyword>
<dbReference type="FunFam" id="3.90.740.10:FF:000005">
    <property type="entry name" value="Valine--tRNA ligase, mitochondrial"/>
    <property type="match status" value="1"/>
</dbReference>
<dbReference type="GO" id="GO:0002161">
    <property type="term" value="F:aminoacyl-tRNA deacylase activity"/>
    <property type="evidence" value="ECO:0007669"/>
    <property type="project" value="InterPro"/>
</dbReference>
<dbReference type="OrthoDB" id="629407at2759"/>
<comment type="catalytic activity">
    <reaction evidence="18">
        <text>tRNA(Val) + L-valine + ATP = L-valyl-tRNA(Val) + AMP + diphosphate</text>
        <dbReference type="Rhea" id="RHEA:10704"/>
        <dbReference type="Rhea" id="RHEA-COMP:9672"/>
        <dbReference type="Rhea" id="RHEA-COMP:9708"/>
        <dbReference type="ChEBI" id="CHEBI:30616"/>
        <dbReference type="ChEBI" id="CHEBI:33019"/>
        <dbReference type="ChEBI" id="CHEBI:57762"/>
        <dbReference type="ChEBI" id="CHEBI:78442"/>
        <dbReference type="ChEBI" id="CHEBI:78537"/>
        <dbReference type="ChEBI" id="CHEBI:456215"/>
        <dbReference type="EC" id="6.1.1.9"/>
    </reaction>
</comment>
<dbReference type="InterPro" id="IPR029071">
    <property type="entry name" value="Ubiquitin-like_domsf"/>
</dbReference>
<dbReference type="PROSITE" id="PS50290">
    <property type="entry name" value="PI3_4_KINASE_3"/>
    <property type="match status" value="1"/>
</dbReference>
<keyword evidence="27" id="KW-1185">Reference proteome</keyword>
<dbReference type="SMART" id="SM00382">
    <property type="entry name" value="AAA"/>
    <property type="match status" value="1"/>
</dbReference>
<dbReference type="Gene3D" id="1.10.2000.10">
    <property type="entry name" value="Frizzled cysteine-rich domain"/>
    <property type="match status" value="1"/>
</dbReference>
<dbReference type="SUPFAM" id="SSF56112">
    <property type="entry name" value="Protein kinase-like (PK-like)"/>
    <property type="match status" value="1"/>
</dbReference>
<evidence type="ECO:0000259" key="23">
    <source>
        <dbReference type="PROSITE" id="PS51545"/>
    </source>
</evidence>
<dbReference type="SUPFAM" id="SSF52374">
    <property type="entry name" value="Nucleotidylyl transferase"/>
    <property type="match status" value="1"/>
</dbReference>
<dbReference type="PROSITE" id="PS00915">
    <property type="entry name" value="PI3_4_KINASE_1"/>
    <property type="match status" value="1"/>
</dbReference>
<evidence type="ECO:0000256" key="3">
    <source>
        <dbReference type="ARBA" id="ARBA00004496"/>
    </source>
</evidence>
<dbReference type="Pfam" id="PF00792">
    <property type="entry name" value="PI3K_C2"/>
    <property type="match status" value="1"/>
</dbReference>
<comment type="catalytic activity">
    <reaction evidence="1">
        <text>a 1,2-diacyl-sn-glycero-3-phospho-(1D-myo-inositol) + ATP = a 1,2-diacyl-sn-glycero-3-phospho-(1D-myo-inositol-3-phosphate) + ADP + H(+)</text>
        <dbReference type="Rhea" id="RHEA:12709"/>
        <dbReference type="ChEBI" id="CHEBI:15378"/>
        <dbReference type="ChEBI" id="CHEBI:30616"/>
        <dbReference type="ChEBI" id="CHEBI:57880"/>
        <dbReference type="ChEBI" id="CHEBI:58088"/>
        <dbReference type="ChEBI" id="CHEBI:456216"/>
        <dbReference type="EC" id="2.7.1.137"/>
    </reaction>
</comment>
<evidence type="ECO:0000256" key="2">
    <source>
        <dbReference type="ARBA" id="ARBA00004173"/>
    </source>
</evidence>
<evidence type="ECO:0000256" key="9">
    <source>
        <dbReference type="ARBA" id="ARBA00022598"/>
    </source>
</evidence>
<dbReference type="InterPro" id="IPR024338">
    <property type="entry name" value="MID1/Yam8"/>
</dbReference>
<dbReference type="PANTHER" id="PTHR11946:SF109">
    <property type="entry name" value="VALINE--TRNA LIGASE"/>
    <property type="match status" value="1"/>
</dbReference>
<evidence type="ECO:0000256" key="7">
    <source>
        <dbReference type="ARBA" id="ARBA00022448"/>
    </source>
</evidence>
<dbReference type="FunFam" id="1.10.730.10:FF:000009">
    <property type="entry name" value="Valine--tRNA ligase, mitochondrial"/>
    <property type="match status" value="1"/>
</dbReference>
<feature type="domain" description="C2 PI3K-type" evidence="25">
    <location>
        <begin position="414"/>
        <end position="586"/>
    </location>
</feature>
<evidence type="ECO:0000256" key="4">
    <source>
        <dbReference type="ARBA" id="ARBA00005594"/>
    </source>
</evidence>
<dbReference type="GeneID" id="25570207"/>
<dbReference type="InterPro" id="IPR013155">
    <property type="entry name" value="M/V/L/I-tRNA-synth_anticd-bd"/>
</dbReference>
<dbReference type="GO" id="GO:0016887">
    <property type="term" value="F:ATP hydrolysis activity"/>
    <property type="evidence" value="ECO:0007669"/>
    <property type="project" value="InterPro"/>
</dbReference>
<dbReference type="SUPFAM" id="SSF47323">
    <property type="entry name" value="Anticodon-binding domain of a subclass of class I aminoacyl-tRNA synthetases"/>
    <property type="match status" value="1"/>
</dbReference>
<dbReference type="SUPFAM" id="SSF52540">
    <property type="entry name" value="P-loop containing nucleoside triphosphate hydrolases"/>
    <property type="match status" value="1"/>
</dbReference>
<dbReference type="EC" id="6.1.1.9" evidence="6"/>
<dbReference type="Gene3D" id="3.40.50.620">
    <property type="entry name" value="HUPs"/>
    <property type="match status" value="2"/>
</dbReference>
<dbReference type="FunFam" id="3.40.50.620:FF:000078">
    <property type="entry name" value="Valine--tRNA ligase, mitochondrial"/>
    <property type="match status" value="1"/>
</dbReference>
<dbReference type="Pfam" id="PF00454">
    <property type="entry name" value="PI3_PI4_kinase"/>
    <property type="match status" value="1"/>
</dbReference>
<dbReference type="eggNOG" id="KOG0904">
    <property type="taxonomic scope" value="Eukaryota"/>
</dbReference>
<keyword evidence="13" id="KW-0067">ATP-binding</keyword>
<dbReference type="EMBL" id="GL349483">
    <property type="protein sequence ID" value="KNC53878.1"/>
    <property type="molecule type" value="Genomic_DNA"/>
</dbReference>
<dbReference type="CDD" id="cd07962">
    <property type="entry name" value="Anticodon_Ia_Val"/>
    <property type="match status" value="1"/>
</dbReference>
<dbReference type="InterPro" id="IPR014729">
    <property type="entry name" value="Rossmann-like_a/b/a_fold"/>
</dbReference>
<dbReference type="Gene3D" id="3.40.50.300">
    <property type="entry name" value="P-loop containing nucleotide triphosphate hydrolases"/>
    <property type="match status" value="1"/>
</dbReference>
<evidence type="ECO:0000256" key="1">
    <source>
        <dbReference type="ARBA" id="ARBA00001498"/>
    </source>
</evidence>
<dbReference type="EC" id="2.7.1.137" evidence="5"/>
<dbReference type="InterPro" id="IPR001263">
    <property type="entry name" value="PI3K_accessory_dom"/>
</dbReference>
<dbReference type="Gene3D" id="3.90.740.10">
    <property type="entry name" value="Valyl/Leucyl/Isoleucyl-tRNA synthetase, editing domain"/>
    <property type="match status" value="1"/>
</dbReference>
<evidence type="ECO:0000256" key="20">
    <source>
        <dbReference type="SAM" id="MobiDB-lite"/>
    </source>
</evidence>
<dbReference type="InterPro" id="IPR035892">
    <property type="entry name" value="C2_domain_sf"/>
</dbReference>
<evidence type="ECO:0000313" key="27">
    <source>
        <dbReference type="Proteomes" id="UP000054408"/>
    </source>
</evidence>
<dbReference type="CDD" id="cd03255">
    <property type="entry name" value="ABC_MJ0796_LolCDE_FtsE"/>
    <property type="match status" value="1"/>
</dbReference>
<evidence type="ECO:0000256" key="17">
    <source>
        <dbReference type="ARBA" id="ARBA00040837"/>
    </source>
</evidence>
<dbReference type="InterPro" id="IPR009080">
    <property type="entry name" value="tRNAsynth_Ia_anticodon-bd"/>
</dbReference>
<evidence type="ECO:0000256" key="8">
    <source>
        <dbReference type="ARBA" id="ARBA00022490"/>
    </source>
</evidence>
<dbReference type="PRINTS" id="PR00986">
    <property type="entry name" value="TRNASYNTHVAL"/>
</dbReference>
<dbReference type="SMART" id="SM00144">
    <property type="entry name" value="PI3K_rbd"/>
    <property type="match status" value="1"/>
</dbReference>
<dbReference type="InterPro" id="IPR000341">
    <property type="entry name" value="PI3K_Ras-bd_dom"/>
</dbReference>
<dbReference type="InterPro" id="IPR036940">
    <property type="entry name" value="PI3/4_kinase_cat_sf"/>
</dbReference>
<evidence type="ECO:0000256" key="5">
    <source>
        <dbReference type="ARBA" id="ARBA00012073"/>
    </source>
</evidence>
<dbReference type="InterPro" id="IPR003439">
    <property type="entry name" value="ABC_transporter-like_ATP-bd"/>
</dbReference>
<dbReference type="eggNOG" id="KOG0055">
    <property type="taxonomic scope" value="Eukaryota"/>
</dbReference>
<evidence type="ECO:0000259" key="25">
    <source>
        <dbReference type="PROSITE" id="PS51547"/>
    </source>
</evidence>
<evidence type="ECO:0000256" key="16">
    <source>
        <dbReference type="ARBA" id="ARBA00029936"/>
    </source>
</evidence>
<dbReference type="Pfam" id="PF00794">
    <property type="entry name" value="PI3K_rbd"/>
    <property type="match status" value="1"/>
</dbReference>
<evidence type="ECO:0000256" key="19">
    <source>
        <dbReference type="PROSITE-ProRule" id="PRU00880"/>
    </source>
</evidence>
<dbReference type="GO" id="GO:0016303">
    <property type="term" value="F:1-phosphatidylinositol-3-kinase activity"/>
    <property type="evidence" value="ECO:0007669"/>
    <property type="project" value="UniProtKB-EC"/>
</dbReference>
<dbReference type="SUPFAM" id="SSF54236">
    <property type="entry name" value="Ubiquitin-like"/>
    <property type="match status" value="1"/>
</dbReference>
<dbReference type="Gene3D" id="3.10.20.770">
    <property type="match status" value="1"/>
</dbReference>
<reference evidence="26 27" key="1">
    <citation type="submission" date="2010-05" db="EMBL/GenBank/DDBJ databases">
        <title>The Genome Sequence of Thecamonas trahens ATCC 50062.</title>
        <authorList>
            <consortium name="The Broad Institute Genome Sequencing Platform"/>
            <person name="Russ C."/>
            <person name="Cuomo C."/>
            <person name="Shea T."/>
            <person name="Young S.K."/>
            <person name="Zeng Q."/>
            <person name="Koehrsen M."/>
            <person name="Haas B."/>
            <person name="Borodovsky M."/>
            <person name="Guigo R."/>
            <person name="Alvarado L."/>
            <person name="Berlin A."/>
            <person name="Bochicchio J."/>
            <person name="Borenstein D."/>
            <person name="Chapman S."/>
            <person name="Chen Z."/>
            <person name="Freedman E."/>
            <person name="Gellesch M."/>
            <person name="Goldberg J."/>
            <person name="Griggs A."/>
            <person name="Gujja S."/>
            <person name="Heilman E."/>
            <person name="Heiman D."/>
            <person name="Hepburn T."/>
            <person name="Howarth C."/>
            <person name="Jen D."/>
            <person name="Larson L."/>
            <person name="Mehta T."/>
            <person name="Park D."/>
            <person name="Pearson M."/>
            <person name="Roberts A."/>
            <person name="Saif S."/>
            <person name="Shenoy N."/>
            <person name="Sisk P."/>
            <person name="Stolte C."/>
            <person name="Sykes S."/>
            <person name="Thomson T."/>
            <person name="Walk T."/>
            <person name="White J."/>
            <person name="Yandava C."/>
            <person name="Burger G."/>
            <person name="Gray M.W."/>
            <person name="Holland P.W.H."/>
            <person name="King N."/>
            <person name="Lang F.B.F."/>
            <person name="Roger A.J."/>
            <person name="Ruiz-Trillo I."/>
            <person name="Lander E."/>
            <person name="Nusbaum C."/>
        </authorList>
    </citation>
    <scope>NUCLEOTIDE SEQUENCE [LARGE SCALE GENOMIC DNA]</scope>
    <source>
        <strain evidence="26 27">ATCC 50062</strain>
    </source>
</reference>
<proteinExistence type="inferred from homology"/>
<protein>
    <recommendedName>
        <fullName evidence="17">Valine--tRNA ligase, mitochondrial</fullName>
        <ecNumber evidence="5">2.7.1.137</ecNumber>
        <ecNumber evidence="6">6.1.1.9</ecNumber>
    </recommendedName>
    <alternativeName>
        <fullName evidence="16">Valyl-tRNA synthetase</fullName>
    </alternativeName>
</protein>
<feature type="compositionally biased region" description="Basic and acidic residues" evidence="20">
    <location>
        <begin position="1858"/>
        <end position="1867"/>
    </location>
</feature>
<dbReference type="FunFam" id="3.30.1010.10:FF:000008">
    <property type="entry name" value="Phosphatidylinositol 4,5-bisphosphate 3-kinase catalytic subunit gamma"/>
    <property type="match status" value="1"/>
</dbReference>
<dbReference type="GO" id="GO:0005524">
    <property type="term" value="F:ATP binding"/>
    <property type="evidence" value="ECO:0007669"/>
    <property type="project" value="UniProtKB-KW"/>
</dbReference>
<evidence type="ECO:0000256" key="14">
    <source>
        <dbReference type="ARBA" id="ARBA00022917"/>
    </source>
</evidence>
<dbReference type="InterPro" id="IPR003593">
    <property type="entry name" value="AAA+_ATPase"/>
</dbReference>
<dbReference type="InterPro" id="IPR016024">
    <property type="entry name" value="ARM-type_fold"/>
</dbReference>
<keyword evidence="11" id="KW-0547">Nucleotide-binding</keyword>
<feature type="region of interest" description="Disordered" evidence="20">
    <location>
        <begin position="1518"/>
        <end position="1555"/>
    </location>
</feature>
<dbReference type="CDD" id="cd00891">
    <property type="entry name" value="PI3Kc"/>
    <property type="match status" value="1"/>
</dbReference>
<feature type="region of interest" description="Disordered" evidence="20">
    <location>
        <begin position="1854"/>
        <end position="1901"/>
    </location>
</feature>
<dbReference type="InterPro" id="IPR033705">
    <property type="entry name" value="Anticodon_Ia_Val"/>
</dbReference>
<dbReference type="Pfam" id="PF08264">
    <property type="entry name" value="Anticodon_1"/>
    <property type="match status" value="1"/>
</dbReference>
<dbReference type="InterPro" id="IPR000403">
    <property type="entry name" value="PI3/4_kinase_cat_dom"/>
</dbReference>
<keyword evidence="15" id="KW-0030">Aminoacyl-tRNA synthetase</keyword>
<dbReference type="PROSITE" id="PS51546">
    <property type="entry name" value="PI3K_RBD"/>
    <property type="match status" value="1"/>
</dbReference>
<feature type="domain" description="PI3K-RBD" evidence="24">
    <location>
        <begin position="259"/>
        <end position="351"/>
    </location>
</feature>
<dbReference type="PROSITE" id="PS51545">
    <property type="entry name" value="PIK_HELICAL"/>
    <property type="match status" value="1"/>
</dbReference>
<evidence type="ECO:0000259" key="21">
    <source>
        <dbReference type="PROSITE" id="PS50290"/>
    </source>
</evidence>
<comment type="similarity">
    <text evidence="4">Belongs to the class-I aminoacyl-tRNA synthetase family.</text>
</comment>
<feature type="compositionally biased region" description="Low complexity" evidence="20">
    <location>
        <begin position="1535"/>
        <end position="1555"/>
    </location>
</feature>
<keyword evidence="10" id="KW-0808">Transferase</keyword>
<dbReference type="Proteomes" id="UP000054408">
    <property type="component" value="Unassembled WGS sequence"/>
</dbReference>
<keyword evidence="7" id="KW-0813">Transport</keyword>
<dbReference type="NCBIfam" id="TIGR00422">
    <property type="entry name" value="valS"/>
    <property type="match status" value="1"/>
</dbReference>
<keyword evidence="8" id="KW-0963">Cytoplasm</keyword>
<dbReference type="SUPFAM" id="SSF48371">
    <property type="entry name" value="ARM repeat"/>
    <property type="match status" value="1"/>
</dbReference>
<dbReference type="FunFam" id="3.40.50.620:FF:000020">
    <property type="entry name" value="Valine--tRNA ligase, mitochondrial"/>
    <property type="match status" value="1"/>
</dbReference>
<dbReference type="PROSITE" id="PS00178">
    <property type="entry name" value="AA_TRNA_LIGASE_I"/>
    <property type="match status" value="1"/>
</dbReference>
<dbReference type="Gene3D" id="1.25.40.70">
    <property type="entry name" value="Phosphatidylinositol 3-kinase, accessory domain (PIK)"/>
    <property type="match status" value="1"/>
</dbReference>
<dbReference type="PANTHER" id="PTHR11946">
    <property type="entry name" value="VALYL-TRNA SYNTHETASES"/>
    <property type="match status" value="1"/>
</dbReference>
<dbReference type="Pfam" id="PF00613">
    <property type="entry name" value="PI3Ka"/>
    <property type="match status" value="1"/>
</dbReference>
<dbReference type="SUPFAM" id="SSF49562">
    <property type="entry name" value="C2 domain (Calcium/lipid-binding domain, CaLB)"/>
    <property type="match status" value="1"/>
</dbReference>
<dbReference type="InterPro" id="IPR017871">
    <property type="entry name" value="ABC_transporter-like_CS"/>
</dbReference>
<keyword evidence="9" id="KW-0436">Ligase</keyword>
<dbReference type="GO" id="GO:0005262">
    <property type="term" value="F:calcium channel activity"/>
    <property type="evidence" value="ECO:0007669"/>
    <property type="project" value="InterPro"/>
</dbReference>
<dbReference type="Gene3D" id="1.10.287.380">
    <property type="entry name" value="Valyl-tRNA synthetase, C-terminal domain"/>
    <property type="match status" value="1"/>
</dbReference>
<dbReference type="Gene3D" id="1.10.730.10">
    <property type="entry name" value="Isoleucyl-tRNA Synthetase, Domain 1"/>
    <property type="match status" value="1"/>
</dbReference>
<dbReference type="STRING" id="461836.A0A0L0DR17"/>
<dbReference type="HAMAP" id="MF_02004">
    <property type="entry name" value="Val_tRNA_synth_type1"/>
    <property type="match status" value="1"/>
</dbReference>
<name>A0A0L0DR17_THETB</name>
<dbReference type="GO" id="GO:0005829">
    <property type="term" value="C:cytosol"/>
    <property type="evidence" value="ECO:0007669"/>
    <property type="project" value="TreeGrafter"/>
</dbReference>
<dbReference type="InterPro" id="IPR002300">
    <property type="entry name" value="aa-tRNA-synth_Ia"/>
</dbReference>
<dbReference type="GO" id="GO:0004832">
    <property type="term" value="F:valine-tRNA ligase activity"/>
    <property type="evidence" value="ECO:0007669"/>
    <property type="project" value="UniProtKB-EC"/>
</dbReference>
<dbReference type="GO" id="GO:0005739">
    <property type="term" value="C:mitochondrion"/>
    <property type="evidence" value="ECO:0007669"/>
    <property type="project" value="UniProtKB-SubCell"/>
</dbReference>
<evidence type="ECO:0000256" key="18">
    <source>
        <dbReference type="ARBA" id="ARBA00047552"/>
    </source>
</evidence>
<dbReference type="SUPFAM" id="SSF63501">
    <property type="entry name" value="Frizzled cysteine-rich domain"/>
    <property type="match status" value="1"/>
</dbReference>
<evidence type="ECO:0000256" key="10">
    <source>
        <dbReference type="ARBA" id="ARBA00022679"/>
    </source>
</evidence>
<dbReference type="InterPro" id="IPR017911">
    <property type="entry name" value="MacB-like_ATP-bd"/>
</dbReference>
<dbReference type="GO" id="GO:0006438">
    <property type="term" value="P:valyl-tRNA aminoacylation"/>
    <property type="evidence" value="ECO:0007669"/>
    <property type="project" value="InterPro"/>
</dbReference>
<dbReference type="InterPro" id="IPR009008">
    <property type="entry name" value="Val/Leu/Ile-tRNA-synth_edit"/>
</dbReference>
<dbReference type="InterPro" id="IPR037118">
    <property type="entry name" value="Val-tRNA_synth_C_sf"/>
</dbReference>
<gene>
    <name evidence="26" type="ORF">AMSG_12293</name>
</gene>
<feature type="domain" description="PI3K/PI4K catalytic" evidence="21">
    <location>
        <begin position="846"/>
        <end position="1123"/>
    </location>
</feature>
<comment type="subcellular location">
    <subcellularLocation>
        <location evidence="3">Cytoplasm</location>
    </subcellularLocation>
    <subcellularLocation>
        <location evidence="2">Mitochondrion</location>
    </subcellularLocation>
</comment>
<organism evidence="26 27">
    <name type="scientific">Thecamonas trahens ATCC 50062</name>
    <dbReference type="NCBI Taxonomy" id="461836"/>
    <lineage>
        <taxon>Eukaryota</taxon>
        <taxon>Apusozoa</taxon>
        <taxon>Apusomonadida</taxon>
        <taxon>Apusomonadidae</taxon>
        <taxon>Thecamonas</taxon>
    </lineage>
</organism>
<dbReference type="PROSITE" id="PS50893">
    <property type="entry name" value="ABC_TRANSPORTER_2"/>
    <property type="match status" value="1"/>
</dbReference>
<dbReference type="CDD" id="cd00817">
    <property type="entry name" value="ValRS_core"/>
    <property type="match status" value="1"/>
</dbReference>
<dbReference type="GO" id="GO:0050920">
    <property type="term" value="P:regulation of chemotaxis"/>
    <property type="evidence" value="ECO:0007669"/>
    <property type="project" value="UniProtKB-ARBA"/>
</dbReference>
<feature type="domain" description="PIK helical" evidence="23">
    <location>
        <begin position="604"/>
        <end position="782"/>
    </location>
</feature>
<accession>A0A0L0DR17</accession>
<dbReference type="Pfam" id="PF12929">
    <property type="entry name" value="Mid1"/>
    <property type="match status" value="1"/>
</dbReference>
<dbReference type="FunFam" id="1.10.1070.11:FF:000001">
    <property type="entry name" value="Phosphatidylinositol 4,5-bisphosphate 3-kinase catalytic subunit"/>
    <property type="match status" value="1"/>
</dbReference>
<dbReference type="SMART" id="SM00142">
    <property type="entry name" value="PI3K_C2"/>
    <property type="match status" value="1"/>
</dbReference>
<dbReference type="Pfam" id="PF00133">
    <property type="entry name" value="tRNA-synt_1"/>
    <property type="match status" value="1"/>
</dbReference>
<feature type="compositionally biased region" description="Basic residues" evidence="20">
    <location>
        <begin position="1868"/>
        <end position="1896"/>
    </location>
</feature>
<dbReference type="InterPro" id="IPR035448">
    <property type="entry name" value="PI3Kc"/>
</dbReference>
<dbReference type="InterPro" id="IPR036790">
    <property type="entry name" value="Frizzled_dom_sf"/>
</dbReference>
<dbReference type="eggNOG" id="KOG0432">
    <property type="taxonomic scope" value="Eukaryota"/>
</dbReference>
<dbReference type="PROSITE" id="PS51547">
    <property type="entry name" value="C2_PI3K"/>
    <property type="match status" value="1"/>
</dbReference>
<dbReference type="RefSeq" id="XP_013754286.1">
    <property type="nucleotide sequence ID" value="XM_013898832.1"/>
</dbReference>
<dbReference type="Gene3D" id="1.10.1070.11">
    <property type="entry name" value="Phosphatidylinositol 3-/4-kinase, catalytic domain"/>
    <property type="match status" value="1"/>
</dbReference>
<dbReference type="GO" id="GO:0098703">
    <property type="term" value="P:calcium ion import across plasma membrane"/>
    <property type="evidence" value="ECO:0007669"/>
    <property type="project" value="InterPro"/>
</dbReference>
<dbReference type="SMART" id="SM00146">
    <property type="entry name" value="PI3Kc"/>
    <property type="match status" value="1"/>
</dbReference>
<dbReference type="SUPFAM" id="SSF50677">
    <property type="entry name" value="ValRS/IleRS/LeuRS editing domain"/>
    <property type="match status" value="1"/>
</dbReference>
<dbReference type="Pfam" id="PF00005">
    <property type="entry name" value="ABC_tran"/>
    <property type="match status" value="1"/>
</dbReference>
<evidence type="ECO:0000313" key="26">
    <source>
        <dbReference type="EMBL" id="KNC53878.1"/>
    </source>
</evidence>
<dbReference type="Gene3D" id="2.60.40.150">
    <property type="entry name" value="C2 domain"/>
    <property type="match status" value="1"/>
</dbReference>
<feature type="domain" description="ABC transporter" evidence="22">
    <location>
        <begin position="1559"/>
        <end position="1796"/>
    </location>
</feature>
<evidence type="ECO:0000256" key="12">
    <source>
        <dbReference type="ARBA" id="ARBA00022777"/>
    </source>
</evidence>
<evidence type="ECO:0000259" key="24">
    <source>
        <dbReference type="PROSITE" id="PS51546"/>
    </source>
</evidence>
<dbReference type="InterPro" id="IPR002303">
    <property type="entry name" value="Valyl-tRNA_ligase"/>
</dbReference>
<dbReference type="SMART" id="SM00145">
    <property type="entry name" value="PI3Ka"/>
    <property type="match status" value="1"/>
</dbReference>
<evidence type="ECO:0000256" key="13">
    <source>
        <dbReference type="ARBA" id="ARBA00022840"/>
    </source>
</evidence>
<dbReference type="InterPro" id="IPR027417">
    <property type="entry name" value="P-loop_NTPase"/>
</dbReference>
<dbReference type="PROSITE" id="PS00916">
    <property type="entry name" value="PI3_4_KINASE_2"/>
    <property type="match status" value="1"/>
</dbReference>
<dbReference type="InterPro" id="IPR001412">
    <property type="entry name" value="aa-tRNA-synth_I_CS"/>
</dbReference>
<dbReference type="NCBIfam" id="NF004349">
    <property type="entry name" value="PRK05729.1"/>
    <property type="match status" value="1"/>
</dbReference>
<sequence>MTSSTTGVLSTLINAIVWNRVRASEKLQDHILSQRLALVEAVSSVSGSGVSLLDSVPLTEVTLVLVDDVATERCSPVITTALRAVPSHARVLTVPAAITVAGLKAQIFGVLGKFVKRANVNVDRATLGSRLSSTHEFILSIGGKTVEAHNEDAQLQALPAVLKGVESDDGCIEVRLVNEAQYDLDVRAQLIHARIGMLSGRVGAMSDEAESDPEIRAFRRQVIPLIKEEMRNRKGGVYALAPDICSLPLPASTAERLRGEPAYVRFHYMNTWESKTMAWDLLDVPASVLDSLFTNHRKVLRGVPDDASPRDYVLKCYGSADFYVGDTPLADFNSVRRALLRHDHIHISIMSRNDALAMATAEVDEEDLLSALPSADPEEFVHTALSIHPLGAEEVKAMVAPSIASTTLSMWDMIEVPYRVRIRAAQDLKFESTKPKSKKAKKREKQTKKVLKLSDLVVYVEAALYHGSVRLADVQRTAGVLMADSPRWDEELKFDIDVADLPRAARLCVTIFLASEAALLDAVRGQAVEDALPLGAINVPVVDYAGTLKTAGATLALWPFEKANPIATAQQNPARNTAPLLQLQFPAFAGRVVFPTQLGLPVATPPTPDPDADEMATVASLVSKDSVYRLSSAEKDVMWRHRYHILSAHPAGLAKLILSTPYHQRMAVLELYQILRQWPPYASPLDALELLDAQIMDTVVRDFAVNALLSVSDDELSDFMIQLVQALKNENYHDTPLARFLIRRSLRSRRLGHVFFWCLKAEMHIPEVQTRFSLYLEAYCRGCGQHRDELLRQVRLTQSLVESAVYIKQVPTATPEVLQAHLEANVKFPAKVQLVQNPSIEVNGLVLNKCKFMQSKKMPLWLVFANADGQGAPCYSIFKEGDDLRQDMLTLQMIRIMDKMWQQEDMDLRLKPYVAISTGDEVGYIEVVLNAATLADIQVDKGGLAGAFKSTPLADYLRDHNPTDAQYAEAVSNFIVSCAGYCVATYVLGIGDRHNDNIMLDQAGHLFHIDFGHFLGNIKKKFGISRERTPFVLTPDMVHVMGGKDSAGFAEFVSICCRAYNVLRRHSNMLINLFAMMVSTGIPELQTLEDLRYLQRVLKLGASEEEAADYFRSLIDICLKKGWQTTIDWSIHLPAHAPAAALATALVLRRVSDPISSPPLLDVESESAPWKARRVAARLVISPDLVLAAADNSSADGWVVDVHVVLDRPAGLVAPGENSDALAALAADWMPAPESASSIVDVAYLPEATELVVAVGFDAPPANDSVVATAIALPSTAVPDSACGLRAVMSAGELAWLSPGATPLDGTGAVGVPLQSVPDVWRDVSGEAGYVRLASRVVRVNGTAGGVAVGMLWGGGEVGGGGAVWPSATFTDGPECVPLAAVPAALTSALPVLAFCDRFTAGSYNGTVSSGRGSRTGALGALAAAAAYDRFARTLELIDCRQRYSIWSCDDCRDAYARWLCGLSLPGCTPSAGPARIAPCRTLCDDLVKRCPAYFDFGCTDYDPLYWDGTDPSGSDTPCASLNRRSLPGDSKSMQPAPSAVTSSSPASSTTQVAPSYTLEGGGEVVALDGITLDDSSEFFAIKKGEFVMLRGPSGGGKTTLLNLLGTLDKPTDGVVEVVGHAVSAESSDAELAKLRLESIGFVMQNFSLIATMTAFEQTELPMILLGKLNKKERRKRAIELLTYVGLGDRLSHLPSELSGGEQQRVAIARALANRPELLLLDEPTGDLDTANTVAMMDLVLRVNRAGVTVVQVSHNADLECYASRVVYLRGGRFVEQALNAAQTSLSSTDYIAFLQRAKVMLTIFATTISPAGLLQKSIIQHKLAIENLRSNRAPKEEIAAAREELGKMQEELESMLPEERGGDKLKSGKRKEKKLKKLDKKKGKPKGKGGKKSKSKDKGADFTYTEVTPVGEKKQLGEFLEAYQPRAVESAWYEWWEASGFFSQKAEDVAEDQETYVIVIPPPNVTGSLHLGHALTNAVQDTLVRWQRMQGKAALWVPGVDHAGIATQVVVEKKIMREDGLTRHDLGREAFVDKVWEWKAEYGARITNQLRKLGSSLDWEREVFTMDETRAKAVTEAFVRLHKKGLIYRDNRLVNWSCQLKTAISDIEVDYIDLDGIVKRKVPNHDGEYLFGCIISFAYKICDADGVLDADDDEIVVATTRLETMLGDTAVCIHPADPRYSHLHGKFVKHPYLERVIPIVLDDELVDMSFGTGAVKITPAHDPNDYALGLKHELPLINVLNEDGTMNNECGQYAGMMRFDVRTAMLADLKERGLYRGLEANPGMRLGLCSRSGDVVEPMLKPQWYMSCTELAQRGIDAAASGDLNIVPESQRKNWQRWLEDIPEWCISRQLWWGHRIPAWRISTSAADAPDSGLADNDAWVVERTEAEARTAAAAKLGVAEDDVVLVQDDDVLDTWFSSGLFPFSVFGWPDETPDLKTFFPTALLETGQDILFFWVARMVMMSFALMDELPFSDVFLHAMVRDAHGRKMSKSLGNVIDPLAVISGISLEELKNTVANSNLPQSEVAIAQASQEADFPDGIPECGTDALRFGLCSYTGTGGDVNLDIDRVVGYRNFCNKLWNATRYAVFHCLGDNFQPWTATEFEASSAEWSPADQWILASLNEATVSVNANLAKYNFIPVTSTLYEFWWGRLCAYYIELCKPVITSPETPDRVRDVTRQTLYTAMEAGFRLLHPFMPFITEELWQRLPRRPEHADAGLETIMLAEYPQDNPAFASDAILADFAFFQAALTGARALRAEYGLSSAKQKAPIYLSAATDDARASCERYATYVEWLAFAESVTVVADGEAPRQCAVNVFAPGASVHLELKAGVVNVDRELAKLAKKKTALVKEVTKIEKKMANPAKWDKVPEAAQVVIVEKLEAAKVELVGVDESIAMFEAMKPGDAAASS</sequence>
<keyword evidence="14" id="KW-0648">Protein biosynthesis</keyword>
<evidence type="ECO:0000256" key="6">
    <source>
        <dbReference type="ARBA" id="ARBA00013169"/>
    </source>
</evidence>
<dbReference type="GO" id="GO:0032060">
    <property type="term" value="P:bleb assembly"/>
    <property type="evidence" value="ECO:0007669"/>
    <property type="project" value="UniProtKB-ARBA"/>
</dbReference>
<evidence type="ECO:0000256" key="11">
    <source>
        <dbReference type="ARBA" id="ARBA00022741"/>
    </source>
</evidence>
<dbReference type="Gene3D" id="3.30.1010.10">
    <property type="entry name" value="Phosphatidylinositol 3-kinase Catalytic Subunit, Chain A, domain 4"/>
    <property type="match status" value="1"/>
</dbReference>
<comment type="similarity">
    <text evidence="19">Belongs to the PI3/PI4-kinase family.</text>
</comment>
<dbReference type="PROSITE" id="PS00211">
    <property type="entry name" value="ABC_TRANSPORTER_1"/>
    <property type="match status" value="1"/>
</dbReference>
<evidence type="ECO:0000256" key="15">
    <source>
        <dbReference type="ARBA" id="ARBA00023146"/>
    </source>
</evidence>
<evidence type="ECO:0000259" key="22">
    <source>
        <dbReference type="PROSITE" id="PS50893"/>
    </source>
</evidence>
<dbReference type="InterPro" id="IPR011009">
    <property type="entry name" value="Kinase-like_dom_sf"/>
</dbReference>